<dbReference type="STRING" id="279058.LT85_4225"/>
<dbReference type="InterPro" id="IPR018060">
    <property type="entry name" value="HTH_AraC"/>
</dbReference>
<dbReference type="GO" id="GO:0005829">
    <property type="term" value="C:cytosol"/>
    <property type="evidence" value="ECO:0007669"/>
    <property type="project" value="TreeGrafter"/>
</dbReference>
<dbReference type="Gene3D" id="1.10.10.60">
    <property type="entry name" value="Homeodomain-like"/>
    <property type="match status" value="1"/>
</dbReference>
<dbReference type="Proteomes" id="UP000030302">
    <property type="component" value="Chromosome"/>
</dbReference>
<dbReference type="EMBL" id="CP009962">
    <property type="protein sequence ID" value="AIY43383.1"/>
    <property type="molecule type" value="Genomic_DNA"/>
</dbReference>
<dbReference type="GO" id="GO:0003700">
    <property type="term" value="F:DNA-binding transcription factor activity"/>
    <property type="evidence" value="ECO:0007669"/>
    <property type="project" value="InterPro"/>
</dbReference>
<keyword evidence="1" id="KW-0805">Transcription regulation</keyword>
<dbReference type="InterPro" id="IPR032687">
    <property type="entry name" value="AraC-type_N"/>
</dbReference>
<dbReference type="HOGENOM" id="CLU_047522_1_3_4"/>
<name>A0A0A1FF53_9BURK</name>
<evidence type="ECO:0000256" key="3">
    <source>
        <dbReference type="ARBA" id="ARBA00023163"/>
    </source>
</evidence>
<organism evidence="5 6">
    <name type="scientific">Collimonas arenae</name>
    <dbReference type="NCBI Taxonomy" id="279058"/>
    <lineage>
        <taxon>Bacteria</taxon>
        <taxon>Pseudomonadati</taxon>
        <taxon>Pseudomonadota</taxon>
        <taxon>Betaproteobacteria</taxon>
        <taxon>Burkholderiales</taxon>
        <taxon>Oxalobacteraceae</taxon>
        <taxon>Collimonas</taxon>
    </lineage>
</organism>
<reference evidence="6" key="1">
    <citation type="journal article" date="2014" name="Soil Biol. Biochem.">
        <title>Structure and function of bacterial communities in ageing soils: Insights from the Mendocino ecological staircase.</title>
        <authorList>
            <person name="Uroz S."/>
            <person name="Tech J.J."/>
            <person name="Sawaya N.A."/>
            <person name="Frey-Klett P."/>
            <person name="Leveau J.H.J."/>
        </authorList>
    </citation>
    <scope>NUCLEOTIDE SEQUENCE [LARGE SCALE GENOMIC DNA]</scope>
    <source>
        <strain evidence="6">Cal35</strain>
    </source>
</reference>
<keyword evidence="2" id="KW-0238">DNA-binding</keyword>
<keyword evidence="6" id="KW-1185">Reference proteome</keyword>
<evidence type="ECO:0000313" key="6">
    <source>
        <dbReference type="Proteomes" id="UP000030302"/>
    </source>
</evidence>
<gene>
    <name evidence="5" type="ORF">LT85_4225</name>
</gene>
<dbReference type="PROSITE" id="PS01124">
    <property type="entry name" value="HTH_ARAC_FAMILY_2"/>
    <property type="match status" value="1"/>
</dbReference>
<dbReference type="PANTHER" id="PTHR47894">
    <property type="entry name" value="HTH-TYPE TRANSCRIPTIONAL REGULATOR GADX"/>
    <property type="match status" value="1"/>
</dbReference>
<evidence type="ECO:0000256" key="2">
    <source>
        <dbReference type="ARBA" id="ARBA00023125"/>
    </source>
</evidence>
<dbReference type="KEGG" id="care:LT85_4225"/>
<protein>
    <submittedName>
        <fullName evidence="5">Helix-turn-helix protein</fullName>
    </submittedName>
</protein>
<accession>A0A0A1FF53</accession>
<dbReference type="RefSeq" id="WP_038492812.1">
    <property type="nucleotide sequence ID" value="NZ_CP009962.1"/>
</dbReference>
<dbReference type="SUPFAM" id="SSF46689">
    <property type="entry name" value="Homeodomain-like"/>
    <property type="match status" value="1"/>
</dbReference>
<evidence type="ECO:0000259" key="4">
    <source>
        <dbReference type="PROSITE" id="PS01124"/>
    </source>
</evidence>
<dbReference type="Pfam" id="PF12625">
    <property type="entry name" value="Arabinose_bd"/>
    <property type="match status" value="1"/>
</dbReference>
<dbReference type="PANTHER" id="PTHR47894:SF1">
    <property type="entry name" value="HTH-TYPE TRANSCRIPTIONAL REGULATOR VQSM"/>
    <property type="match status" value="1"/>
</dbReference>
<dbReference type="SMART" id="SM00342">
    <property type="entry name" value="HTH_ARAC"/>
    <property type="match status" value="1"/>
</dbReference>
<dbReference type="InterPro" id="IPR009057">
    <property type="entry name" value="Homeodomain-like_sf"/>
</dbReference>
<feature type="domain" description="HTH araC/xylS-type" evidence="4">
    <location>
        <begin position="237"/>
        <end position="335"/>
    </location>
</feature>
<keyword evidence="3" id="KW-0804">Transcription</keyword>
<sequence>MSNFDTGFVSSAYVRVLFEYLKNRGVDASALLGVAEPEAADNTLLRYSMQLWISFLRSAATHLEDPLLGLKLGQIIRPAHFGVLGYILASCPTLGASLLRYQAYERLMHEMDKYPMEMHVDGSEIRFIWNGGDPNGSARLSHEFAVAAFSQISRAMSGEHLVATEVWFVNSEPLDTRPYDDFFGGKVLFNQPTTAIQVSLAYLNIPLRQPDPTLVHILEKQAEGFLTQLPKESEFVMHVRRCIANLIHSGEPGLEQVANALSIAPRTLRRRLHEHQTAFRELLDDIRKHMAEQYLRDPSLQLTDVAQLLGYTEQSAFQRAFLRWTGTTPKTFQKKMPD</sequence>
<evidence type="ECO:0000313" key="5">
    <source>
        <dbReference type="EMBL" id="AIY43383.1"/>
    </source>
</evidence>
<evidence type="ECO:0000256" key="1">
    <source>
        <dbReference type="ARBA" id="ARBA00023015"/>
    </source>
</evidence>
<dbReference type="AlphaFoldDB" id="A0A0A1FF53"/>
<dbReference type="OrthoDB" id="6506763at2"/>
<dbReference type="Pfam" id="PF12833">
    <property type="entry name" value="HTH_18"/>
    <property type="match status" value="1"/>
</dbReference>
<dbReference type="GO" id="GO:0000976">
    <property type="term" value="F:transcription cis-regulatory region binding"/>
    <property type="evidence" value="ECO:0007669"/>
    <property type="project" value="TreeGrafter"/>
</dbReference>
<proteinExistence type="predicted"/>